<feature type="region of interest" description="Disordered" evidence="1">
    <location>
        <begin position="1"/>
        <end position="30"/>
    </location>
</feature>
<reference evidence="2 3" key="1">
    <citation type="journal article" date="2018" name="BMC Genomics">
        <title>Genomic comparison of Trypanosoma conorhini and Trypanosoma rangeli to Trypanosoma cruzi strains of high and low virulence.</title>
        <authorList>
            <person name="Bradwell K.R."/>
            <person name="Koparde V.N."/>
            <person name="Matveyev A.V."/>
            <person name="Serrano M.G."/>
            <person name="Alves J.M."/>
            <person name="Parikh H."/>
            <person name="Huang B."/>
            <person name="Lee V."/>
            <person name="Espinosa-Alvarez O."/>
            <person name="Ortiz P.A."/>
            <person name="Costa-Martins A.G."/>
            <person name="Teixeira M.M."/>
            <person name="Buck G.A."/>
        </authorList>
    </citation>
    <scope>NUCLEOTIDE SEQUENCE [LARGE SCALE GENOMIC DNA]</scope>
    <source>
        <strain evidence="2 3">AM80</strain>
    </source>
</reference>
<keyword evidence="2" id="KW-0418">Kinase</keyword>
<evidence type="ECO:0000313" key="3">
    <source>
        <dbReference type="Proteomes" id="UP000283634"/>
    </source>
</evidence>
<proteinExistence type="predicted"/>
<accession>A0A3R7K228</accession>
<dbReference type="GeneID" id="40331553"/>
<keyword evidence="2" id="KW-0808">Transferase</keyword>
<dbReference type="Gene3D" id="1.10.510.10">
    <property type="entry name" value="Transferase(Phosphotransferase) domain 1"/>
    <property type="match status" value="1"/>
</dbReference>
<gene>
    <name evidence="2" type="ORF">TraAM80_07620</name>
</gene>
<protein>
    <submittedName>
        <fullName evidence="2">Protein kinase domain</fullName>
        <ecNumber evidence="2">2.7.-.-</ecNumber>
    </submittedName>
</protein>
<comment type="caution">
    <text evidence="2">The sequence shown here is derived from an EMBL/GenBank/DDBJ whole genome shotgun (WGS) entry which is preliminary data.</text>
</comment>
<dbReference type="EMBL" id="MKGL01000325">
    <property type="protein sequence ID" value="RNF00441.1"/>
    <property type="molecule type" value="Genomic_DNA"/>
</dbReference>
<name>A0A3R7K228_TRYRA</name>
<dbReference type="RefSeq" id="XP_029235766.1">
    <property type="nucleotide sequence ID" value="XM_029384402.1"/>
</dbReference>
<dbReference type="OrthoDB" id="437530at2759"/>
<dbReference type="Proteomes" id="UP000283634">
    <property type="component" value="Unassembled WGS sequence"/>
</dbReference>
<keyword evidence="3" id="KW-1185">Reference proteome</keyword>
<evidence type="ECO:0000256" key="1">
    <source>
        <dbReference type="SAM" id="MobiDB-lite"/>
    </source>
</evidence>
<dbReference type="AlphaFoldDB" id="A0A3R7K228"/>
<dbReference type="GO" id="GO:0016301">
    <property type="term" value="F:kinase activity"/>
    <property type="evidence" value="ECO:0007669"/>
    <property type="project" value="UniProtKB-KW"/>
</dbReference>
<dbReference type="InterPro" id="IPR011009">
    <property type="entry name" value="Kinase-like_dom_sf"/>
</dbReference>
<dbReference type="SUPFAM" id="SSF56112">
    <property type="entry name" value="Protein kinase-like (PK-like)"/>
    <property type="match status" value="1"/>
</dbReference>
<dbReference type="EC" id="2.7.-.-" evidence="2"/>
<evidence type="ECO:0000313" key="2">
    <source>
        <dbReference type="EMBL" id="RNF00441.1"/>
    </source>
</evidence>
<sequence length="262" mass="28382">MMPRRLQQWQSQENMENKHNGGGLPEAPTTTSVSATVCEANAGATTVVLLLLLDFILGCLTWDPADRLTPDEAKCHPYIASYFKGDVAQGDATTSLPTTYCIGTLYLRTHELTRGATGILEVAGKVCAHHRCATGSLMAALQPLTQLDVGLAVQPLRRFATPLRVSIRPLRAPQRAAGNARKSTQQTFATRSSMFRCPSCLSRSAETAASPGGRSRGGELQFAMCEAPATTETKRKIHIDRYLFIKRRILKGIVLNGGKQVG</sequence>
<organism evidence="2 3">
    <name type="scientific">Trypanosoma rangeli</name>
    <dbReference type="NCBI Taxonomy" id="5698"/>
    <lineage>
        <taxon>Eukaryota</taxon>
        <taxon>Discoba</taxon>
        <taxon>Euglenozoa</taxon>
        <taxon>Kinetoplastea</taxon>
        <taxon>Metakinetoplastina</taxon>
        <taxon>Trypanosomatida</taxon>
        <taxon>Trypanosomatidae</taxon>
        <taxon>Trypanosoma</taxon>
        <taxon>Herpetosoma</taxon>
    </lineage>
</organism>